<dbReference type="Gene3D" id="3.10.105.10">
    <property type="entry name" value="Dipeptide-binding Protein, Domain 3"/>
    <property type="match status" value="1"/>
</dbReference>
<gene>
    <name evidence="3" type="ORF">DQL93_02585</name>
</gene>
<feature type="region of interest" description="Disordered" evidence="1">
    <location>
        <begin position="74"/>
        <end position="112"/>
    </location>
</feature>
<evidence type="ECO:0000313" key="3">
    <source>
        <dbReference type="EMBL" id="AZA15597.1"/>
    </source>
</evidence>
<dbReference type="EMBL" id="CP031023">
    <property type="protein sequence ID" value="AZA15597.1"/>
    <property type="molecule type" value="Genomic_DNA"/>
</dbReference>
<evidence type="ECO:0000256" key="1">
    <source>
        <dbReference type="SAM" id="MobiDB-lite"/>
    </source>
</evidence>
<dbReference type="SUPFAM" id="SSF53850">
    <property type="entry name" value="Periplasmic binding protein-like II"/>
    <property type="match status" value="1"/>
</dbReference>
<organism evidence="3">
    <name type="scientific">Lactobacillus delbrueckii subsp. lactis</name>
    <dbReference type="NCBI Taxonomy" id="29397"/>
    <lineage>
        <taxon>Bacteria</taxon>
        <taxon>Bacillati</taxon>
        <taxon>Bacillota</taxon>
        <taxon>Bacilli</taxon>
        <taxon>Lactobacillales</taxon>
        <taxon>Lactobacillaceae</taxon>
        <taxon>Lactobacillus</taxon>
    </lineage>
</organism>
<accession>A0A3G6JC85</accession>
<proteinExistence type="predicted"/>
<feature type="compositionally biased region" description="Polar residues" evidence="1">
    <location>
        <begin position="83"/>
        <end position="93"/>
    </location>
</feature>
<reference evidence="3" key="1">
    <citation type="submission" date="2018-07" db="EMBL/GenBank/DDBJ databases">
        <authorList>
            <person name="Somerville V."/>
        </authorList>
    </citation>
    <scope>NUCLEOTIDE SEQUENCE</scope>
    <source>
        <strain evidence="3">NWC_2_2</strain>
    </source>
</reference>
<dbReference type="Pfam" id="PF00496">
    <property type="entry name" value="SBP_bac_5"/>
    <property type="match status" value="1"/>
</dbReference>
<feature type="domain" description="Solute-binding protein family 5" evidence="2">
    <location>
        <begin position="11"/>
        <end position="90"/>
    </location>
</feature>
<sequence>MDDALISGTTAQGLQNDKHLKQVDRSGNYFIRINQAKGRALSNDKLRQALYLVINIKQLAEKVMANGSKTSYTYSSLGAAKSPGTNKDFSTVTKPKETYNVLPRRKSSGRKA</sequence>
<dbReference type="AlphaFoldDB" id="A0A3G6JC85"/>
<protein>
    <recommendedName>
        <fullName evidence="2">Solute-binding protein family 5 domain-containing protein</fullName>
    </recommendedName>
</protein>
<name>A0A3G6JC85_LACDL</name>
<dbReference type="Gene3D" id="3.40.190.10">
    <property type="entry name" value="Periplasmic binding protein-like II"/>
    <property type="match status" value="1"/>
</dbReference>
<evidence type="ECO:0000259" key="2">
    <source>
        <dbReference type="Pfam" id="PF00496"/>
    </source>
</evidence>
<feature type="compositionally biased region" description="Basic residues" evidence="1">
    <location>
        <begin position="103"/>
        <end position="112"/>
    </location>
</feature>
<dbReference type="InterPro" id="IPR000914">
    <property type="entry name" value="SBP_5_dom"/>
</dbReference>